<feature type="region of interest" description="Disordered" evidence="3">
    <location>
        <begin position="275"/>
        <end position="296"/>
    </location>
</feature>
<feature type="domain" description="Rhodanese" evidence="4">
    <location>
        <begin position="27"/>
        <end position="137"/>
    </location>
</feature>
<keyword evidence="5" id="KW-0670">Pyruvate</keyword>
<evidence type="ECO:0000313" key="6">
    <source>
        <dbReference type="Proteomes" id="UP000008495"/>
    </source>
</evidence>
<evidence type="ECO:0000256" key="2">
    <source>
        <dbReference type="ARBA" id="ARBA00022737"/>
    </source>
</evidence>
<dbReference type="eggNOG" id="COG2897">
    <property type="taxonomic scope" value="Bacteria"/>
</dbReference>
<dbReference type="Gene3D" id="3.40.250.10">
    <property type="entry name" value="Rhodanese-like domain"/>
    <property type="match status" value="2"/>
</dbReference>
<evidence type="ECO:0000259" key="4">
    <source>
        <dbReference type="PROSITE" id="PS50206"/>
    </source>
</evidence>
<reference evidence="5 6" key="1">
    <citation type="submission" date="2012-08" db="EMBL/GenBank/DDBJ databases">
        <title>Whole genome shotgun sequence of Austwickia chelonae NBRC 105200.</title>
        <authorList>
            <person name="Yoshida I."/>
            <person name="Hosoyama A."/>
            <person name="Tsuchikane K."/>
            <person name="Katsumata H."/>
            <person name="Ando Y."/>
            <person name="Ohji S."/>
            <person name="Hamada M."/>
            <person name="Tamura T."/>
            <person name="Yamazoe A."/>
            <person name="Yamazaki S."/>
            <person name="Fujita N."/>
        </authorList>
    </citation>
    <scope>NUCLEOTIDE SEQUENCE [LARGE SCALE GENOMIC DNA]</scope>
    <source>
        <strain evidence="5 6">NBRC 105200</strain>
    </source>
</reference>
<dbReference type="PANTHER" id="PTHR11364:SF27">
    <property type="entry name" value="SULFURTRANSFERASE"/>
    <property type="match status" value="1"/>
</dbReference>
<dbReference type="InterPro" id="IPR045078">
    <property type="entry name" value="TST/MPST-like"/>
</dbReference>
<feature type="region of interest" description="Disordered" evidence="3">
    <location>
        <begin position="181"/>
        <end position="206"/>
    </location>
</feature>
<evidence type="ECO:0000256" key="1">
    <source>
        <dbReference type="ARBA" id="ARBA00022679"/>
    </source>
</evidence>
<evidence type="ECO:0000313" key="5">
    <source>
        <dbReference type="EMBL" id="GAB76933.1"/>
    </source>
</evidence>
<dbReference type="AlphaFoldDB" id="K6V464"/>
<name>K6V464_9MICO</name>
<dbReference type="Pfam" id="PF00581">
    <property type="entry name" value="Rhodanese"/>
    <property type="match status" value="2"/>
</dbReference>
<dbReference type="PROSITE" id="PS50206">
    <property type="entry name" value="RHODANESE_3"/>
    <property type="match status" value="2"/>
</dbReference>
<proteinExistence type="predicted"/>
<comment type="caution">
    <text evidence="5">The sequence shown here is derived from an EMBL/GenBank/DDBJ whole genome shotgun (WGS) entry which is preliminary data.</text>
</comment>
<gene>
    <name evidence="5" type="ORF">AUCHE_03_01510</name>
</gene>
<dbReference type="CDD" id="cd01448">
    <property type="entry name" value="TST_Repeat_1"/>
    <property type="match status" value="1"/>
</dbReference>
<dbReference type="PANTHER" id="PTHR11364">
    <property type="entry name" value="THIOSULFATE SULFERTANSFERASE"/>
    <property type="match status" value="1"/>
</dbReference>
<dbReference type="SUPFAM" id="SSF52821">
    <property type="entry name" value="Rhodanese/Cell cycle control phosphatase"/>
    <property type="match status" value="2"/>
</dbReference>
<dbReference type="OrthoDB" id="9770030at2"/>
<keyword evidence="6" id="KW-1185">Reference proteome</keyword>
<feature type="domain" description="Rhodanese" evidence="4">
    <location>
        <begin position="169"/>
        <end position="280"/>
    </location>
</feature>
<dbReference type="CDD" id="cd01449">
    <property type="entry name" value="TST_Repeat_2"/>
    <property type="match status" value="1"/>
</dbReference>
<dbReference type="EMBL" id="BAGZ01000003">
    <property type="protein sequence ID" value="GAB76933.1"/>
    <property type="molecule type" value="Genomic_DNA"/>
</dbReference>
<keyword evidence="2" id="KW-0677">Repeat</keyword>
<keyword evidence="1 5" id="KW-0808">Transferase</keyword>
<evidence type="ECO:0000256" key="3">
    <source>
        <dbReference type="SAM" id="MobiDB-lite"/>
    </source>
</evidence>
<dbReference type="InterPro" id="IPR001763">
    <property type="entry name" value="Rhodanese-like_dom"/>
</dbReference>
<organism evidence="5 6">
    <name type="scientific">Austwickia chelonae NBRC 105200</name>
    <dbReference type="NCBI Taxonomy" id="1184607"/>
    <lineage>
        <taxon>Bacteria</taxon>
        <taxon>Bacillati</taxon>
        <taxon>Actinomycetota</taxon>
        <taxon>Actinomycetes</taxon>
        <taxon>Micrococcales</taxon>
        <taxon>Dermatophilaceae</taxon>
        <taxon>Austwickia</taxon>
    </lineage>
</organism>
<dbReference type="Proteomes" id="UP000008495">
    <property type="component" value="Unassembled WGS sequence"/>
</dbReference>
<sequence length="296" mass="31664">MGDVSTPTPTAVFPPIVDISWLSSHLGDDDLVLLDASIRPNDPRGQRIPGARRFDLENDFSAADSVLPHSMPDPEAFAEQARRLGIGTESTVIVYDVHELYSAARAWWMFHAMGHTRVAVLDGGMNAWIAAGHDLEPIPDEQDVPEGNFTARPRPGAVVDADTVAVLLHDPACAVVDARSHGRFTGTDPEPRPGLRSGHMPGATNLPYLTVQEDGRLRPADELRTLIDEATEGHPNVAFSCGSGVTACVTALAACVAGYDPELLSVYDGSWTEWGDPNHGRPVVTGPEKGEAAPLE</sequence>
<accession>K6V464</accession>
<dbReference type="InterPro" id="IPR036873">
    <property type="entry name" value="Rhodanese-like_dom_sf"/>
</dbReference>
<dbReference type="GO" id="GO:0004792">
    <property type="term" value="F:thiosulfate-cyanide sulfurtransferase activity"/>
    <property type="evidence" value="ECO:0007669"/>
    <property type="project" value="TreeGrafter"/>
</dbReference>
<dbReference type="STRING" id="100225.SAMN05421595_2069"/>
<protein>
    <submittedName>
        <fullName evidence="5">Putative 3-mercaptopyruvate sulfurtransferase</fullName>
    </submittedName>
</protein>
<dbReference type="SMART" id="SM00450">
    <property type="entry name" value="RHOD"/>
    <property type="match status" value="2"/>
</dbReference>